<feature type="signal peptide" evidence="1">
    <location>
        <begin position="1"/>
        <end position="18"/>
    </location>
</feature>
<reference evidence="2 3" key="1">
    <citation type="submission" date="2007-04" db="EMBL/GenBank/DDBJ databases">
        <title>Complete genome sequence of Burkholderia multivorans ATCC 17616.</title>
        <authorList>
            <person name="Ohtsubo Y."/>
            <person name="Yamashita A."/>
            <person name="Kurokawa K."/>
            <person name="Takami H."/>
            <person name="Yuhara S."/>
            <person name="Nishiyama E."/>
            <person name="Endo R."/>
            <person name="Miyazaki R."/>
            <person name="Ono A."/>
            <person name="Yano K."/>
            <person name="Ito M."/>
            <person name="Sota M."/>
            <person name="Yuji N."/>
            <person name="Hattori M."/>
            <person name="Tsuda M."/>
        </authorList>
    </citation>
    <scope>NUCLEOTIDE SEQUENCE [LARGE SCALE GENOMIC DNA]</scope>
    <source>
        <strain evidence="3">ATCC 17616 / 249</strain>
    </source>
</reference>
<name>A0A0H3KZ40_BURM1</name>
<evidence type="ECO:0000256" key="1">
    <source>
        <dbReference type="SAM" id="SignalP"/>
    </source>
</evidence>
<dbReference type="AlphaFoldDB" id="A0A0H3KZ40"/>
<dbReference type="STRING" id="395019.BMULJ_05908"/>
<dbReference type="KEGG" id="bmj:BMULJ_05908"/>
<dbReference type="Proteomes" id="UP000008815">
    <property type="component" value="Chromosome 3"/>
</dbReference>
<keyword evidence="1" id="KW-0732">Signal</keyword>
<organism evidence="2 3">
    <name type="scientific">Burkholderia multivorans (strain ATCC 17616 / 249)</name>
    <dbReference type="NCBI Taxonomy" id="395019"/>
    <lineage>
        <taxon>Bacteria</taxon>
        <taxon>Pseudomonadati</taxon>
        <taxon>Pseudomonadota</taxon>
        <taxon>Betaproteobacteria</taxon>
        <taxon>Burkholderiales</taxon>
        <taxon>Burkholderiaceae</taxon>
        <taxon>Burkholderia</taxon>
        <taxon>Burkholderia cepacia complex</taxon>
    </lineage>
</organism>
<dbReference type="eggNOG" id="COG3133">
    <property type="taxonomic scope" value="Bacteria"/>
</dbReference>
<dbReference type="PROSITE" id="PS51257">
    <property type="entry name" value="PROKAR_LIPOPROTEIN"/>
    <property type="match status" value="1"/>
</dbReference>
<evidence type="ECO:0000313" key="3">
    <source>
        <dbReference type="Proteomes" id="UP000008815"/>
    </source>
</evidence>
<evidence type="ECO:0000313" key="2">
    <source>
        <dbReference type="EMBL" id="BAG47715.1"/>
    </source>
</evidence>
<accession>A0A0H3KZ40</accession>
<dbReference type="HOGENOM" id="CLU_144017_0_0_4"/>
<dbReference type="RefSeq" id="WP_012217994.1">
    <property type="nucleotide sequence ID" value="NC_010087.1"/>
</dbReference>
<protein>
    <submittedName>
        <fullName evidence="2">Outer membrane lipoprotein</fullName>
    </submittedName>
</protein>
<keyword evidence="3" id="KW-1185">Reference proteome</keyword>
<proteinExistence type="predicted"/>
<dbReference type="GeneID" id="93168677"/>
<sequence length="153" mass="15931">MFKLLISALLLASLTACASYDFGSPDVYQRYDVQRAGEIEAATVVSVRGVTISNESDRSGLASLLSAGVSAFLGSRTIGGGNGRYIAGALAGAGAAYVSQRLSESLARHAGLEVVVRTVSGRTLVVVQSDEQRFAPGDRVMLVSSSSGMRITR</sequence>
<feature type="chain" id="PRO_5002614199" evidence="1">
    <location>
        <begin position="19"/>
        <end position="153"/>
    </location>
</feature>
<dbReference type="KEGG" id="bmu:Bmul_5596"/>
<dbReference type="EMBL" id="AP009387">
    <property type="protein sequence ID" value="BAG47715.1"/>
    <property type="molecule type" value="Genomic_DNA"/>
</dbReference>
<gene>
    <name evidence="2" type="primary">slyB</name>
    <name evidence="2" type="ordered locus">BMULJ_05908</name>
</gene>
<keyword evidence="2" id="KW-0449">Lipoprotein</keyword>